<dbReference type="EMBL" id="MBFS01001998">
    <property type="protein sequence ID" value="PVV00425.1"/>
    <property type="molecule type" value="Genomic_DNA"/>
</dbReference>
<sequence>MTTMNLQFRTPLADKLAFYPTPFNLCGFDKQAFVDSKCKIPNERSLSISVSMLKVEIELSIGGYPADLLKVTESITSSLKIVEGDEFSYKLSTSLNRSELK</sequence>
<evidence type="ECO:0000313" key="1">
    <source>
        <dbReference type="EMBL" id="PVV00425.1"/>
    </source>
</evidence>
<reference evidence="1 2" key="1">
    <citation type="journal article" date="2018" name="MBio">
        <title>Comparative Genomics Reveals the Core Gene Toolbox for the Fungus-Insect Symbiosis.</title>
        <authorList>
            <person name="Wang Y."/>
            <person name="Stata M."/>
            <person name="Wang W."/>
            <person name="Stajich J.E."/>
            <person name="White M.M."/>
            <person name="Moncalvo J.M."/>
        </authorList>
    </citation>
    <scope>NUCLEOTIDE SEQUENCE [LARGE SCALE GENOMIC DNA]</scope>
    <source>
        <strain evidence="1 2">SC-DP-2</strain>
    </source>
</reference>
<gene>
    <name evidence="1" type="ORF">BB560_005194</name>
</gene>
<name>A0A2T9Z7A2_9FUNG</name>
<dbReference type="Proteomes" id="UP000245609">
    <property type="component" value="Unassembled WGS sequence"/>
</dbReference>
<evidence type="ECO:0000313" key="2">
    <source>
        <dbReference type="Proteomes" id="UP000245609"/>
    </source>
</evidence>
<dbReference type="AlphaFoldDB" id="A0A2T9Z7A2"/>
<proteinExistence type="predicted"/>
<feature type="non-terminal residue" evidence="1">
    <location>
        <position position="101"/>
    </location>
</feature>
<comment type="caution">
    <text evidence="1">The sequence shown here is derived from an EMBL/GenBank/DDBJ whole genome shotgun (WGS) entry which is preliminary data.</text>
</comment>
<protein>
    <submittedName>
        <fullName evidence="1">Uncharacterized protein</fullName>
    </submittedName>
</protein>
<accession>A0A2T9Z7A2</accession>
<keyword evidence="2" id="KW-1185">Reference proteome</keyword>
<organism evidence="1 2">
    <name type="scientific">Smittium megazygosporum</name>
    <dbReference type="NCBI Taxonomy" id="133381"/>
    <lineage>
        <taxon>Eukaryota</taxon>
        <taxon>Fungi</taxon>
        <taxon>Fungi incertae sedis</taxon>
        <taxon>Zoopagomycota</taxon>
        <taxon>Kickxellomycotina</taxon>
        <taxon>Harpellomycetes</taxon>
        <taxon>Harpellales</taxon>
        <taxon>Legeriomycetaceae</taxon>
        <taxon>Smittium</taxon>
    </lineage>
</organism>